<dbReference type="CDD" id="cd03426">
    <property type="entry name" value="NUDIX_CoAse_Nudt7"/>
    <property type="match status" value="1"/>
</dbReference>
<dbReference type="InterPro" id="IPR045121">
    <property type="entry name" value="CoAse"/>
</dbReference>
<dbReference type="PANTHER" id="PTHR12992:SF45">
    <property type="entry name" value="NUDIX HYDROLASE DOMAIN-CONTAINING PROTEIN"/>
    <property type="match status" value="1"/>
</dbReference>
<name>A0AAW0DYF2_9AGAR</name>
<feature type="domain" description="Nudix hydrolase" evidence="1">
    <location>
        <begin position="41"/>
        <end position="191"/>
    </location>
</feature>
<evidence type="ECO:0000313" key="3">
    <source>
        <dbReference type="Proteomes" id="UP001383192"/>
    </source>
</evidence>
<dbReference type="PROSITE" id="PS51462">
    <property type="entry name" value="NUDIX"/>
    <property type="match status" value="1"/>
</dbReference>
<dbReference type="GO" id="GO:0015938">
    <property type="term" value="P:coenzyme A catabolic process"/>
    <property type="evidence" value="ECO:0007669"/>
    <property type="project" value="TreeGrafter"/>
</dbReference>
<organism evidence="2 3">
    <name type="scientific">Paramarasmius palmivorus</name>
    <dbReference type="NCBI Taxonomy" id="297713"/>
    <lineage>
        <taxon>Eukaryota</taxon>
        <taxon>Fungi</taxon>
        <taxon>Dikarya</taxon>
        <taxon>Basidiomycota</taxon>
        <taxon>Agaricomycotina</taxon>
        <taxon>Agaricomycetes</taxon>
        <taxon>Agaricomycetidae</taxon>
        <taxon>Agaricales</taxon>
        <taxon>Marasmiineae</taxon>
        <taxon>Marasmiaceae</taxon>
        <taxon>Paramarasmius</taxon>
    </lineage>
</organism>
<protein>
    <recommendedName>
        <fullName evidence="1">Nudix hydrolase domain-containing protein</fullName>
    </recommendedName>
</protein>
<evidence type="ECO:0000259" key="1">
    <source>
        <dbReference type="PROSITE" id="PS51462"/>
    </source>
</evidence>
<keyword evidence="3" id="KW-1185">Reference proteome</keyword>
<sequence>MTIPLLPSSPHGLTPENQHCIQRLLQYFPSSSQRSGTLPINRLAAVLVLLYQHPSTSELYVLLTTRSKHLRTHAGQTACPGGRLDESDEGDHVRAAFREANEEIALPLPGCVKEKGKGTEESIHVLCTLDPFLSLHGLLVTPVIALLSDISVLQHLKASEEEVSRIFSHPLRAVLDPVTYFASGIGSKMLLAERGSEDWIYDPEYHHTSDTPHGSLHLYRNHRFRSVASPIKGLTSDILIKTAEIAYTQETAFERYAPEQVWKVEELVDLAIECANHSSTARK</sequence>
<evidence type="ECO:0000313" key="2">
    <source>
        <dbReference type="EMBL" id="KAK7056247.1"/>
    </source>
</evidence>
<comment type="caution">
    <text evidence="2">The sequence shown here is derived from an EMBL/GenBank/DDBJ whole genome shotgun (WGS) entry which is preliminary data.</text>
</comment>
<dbReference type="Proteomes" id="UP001383192">
    <property type="component" value="Unassembled WGS sequence"/>
</dbReference>
<dbReference type="SUPFAM" id="SSF55811">
    <property type="entry name" value="Nudix"/>
    <property type="match status" value="1"/>
</dbReference>
<dbReference type="EMBL" id="JAYKXP010000007">
    <property type="protein sequence ID" value="KAK7056247.1"/>
    <property type="molecule type" value="Genomic_DNA"/>
</dbReference>
<dbReference type="Pfam" id="PF00293">
    <property type="entry name" value="NUDIX"/>
    <property type="match status" value="1"/>
</dbReference>
<accession>A0AAW0DYF2</accession>
<dbReference type="GO" id="GO:0010945">
    <property type="term" value="F:coenzyme A diphosphatase activity"/>
    <property type="evidence" value="ECO:0007669"/>
    <property type="project" value="InterPro"/>
</dbReference>
<dbReference type="InterPro" id="IPR015797">
    <property type="entry name" value="NUDIX_hydrolase-like_dom_sf"/>
</dbReference>
<dbReference type="AlphaFoldDB" id="A0AAW0DYF2"/>
<dbReference type="Gene3D" id="3.90.79.10">
    <property type="entry name" value="Nucleoside Triphosphate Pyrophosphohydrolase"/>
    <property type="match status" value="1"/>
</dbReference>
<dbReference type="PANTHER" id="PTHR12992">
    <property type="entry name" value="NUDIX HYDROLASE"/>
    <property type="match status" value="1"/>
</dbReference>
<dbReference type="InterPro" id="IPR000086">
    <property type="entry name" value="NUDIX_hydrolase_dom"/>
</dbReference>
<reference evidence="2 3" key="1">
    <citation type="submission" date="2024-01" db="EMBL/GenBank/DDBJ databases">
        <title>A draft genome for a cacao thread blight-causing isolate of Paramarasmius palmivorus.</title>
        <authorList>
            <person name="Baruah I.K."/>
            <person name="Bukari Y."/>
            <person name="Amoako-Attah I."/>
            <person name="Meinhardt L.W."/>
            <person name="Bailey B.A."/>
            <person name="Cohen S.P."/>
        </authorList>
    </citation>
    <scope>NUCLEOTIDE SEQUENCE [LARGE SCALE GENOMIC DNA]</scope>
    <source>
        <strain evidence="2 3">GH-12</strain>
    </source>
</reference>
<proteinExistence type="predicted"/>
<gene>
    <name evidence="2" type="ORF">VNI00_002799</name>
</gene>